<evidence type="ECO:0000256" key="3">
    <source>
        <dbReference type="ARBA" id="ARBA00022452"/>
    </source>
</evidence>
<dbReference type="InterPro" id="IPR008969">
    <property type="entry name" value="CarboxyPept-like_regulatory"/>
</dbReference>
<dbReference type="InterPro" id="IPR039426">
    <property type="entry name" value="TonB-dep_rcpt-like"/>
</dbReference>
<dbReference type="Pfam" id="PF07660">
    <property type="entry name" value="STN"/>
    <property type="match status" value="1"/>
</dbReference>
<dbReference type="InterPro" id="IPR012910">
    <property type="entry name" value="Plug_dom"/>
</dbReference>
<dbReference type="Pfam" id="PF13715">
    <property type="entry name" value="CarbopepD_reg_2"/>
    <property type="match status" value="1"/>
</dbReference>
<dbReference type="OrthoDB" id="9768177at2"/>
<dbReference type="Gene3D" id="2.40.170.20">
    <property type="entry name" value="TonB-dependent receptor, beta-barrel domain"/>
    <property type="match status" value="1"/>
</dbReference>
<comment type="similarity">
    <text evidence="10 11">Belongs to the TonB-dependent receptor family.</text>
</comment>
<evidence type="ECO:0000256" key="1">
    <source>
        <dbReference type="ARBA" id="ARBA00004571"/>
    </source>
</evidence>
<keyword evidence="5 10" id="KW-0812">Transmembrane</keyword>
<evidence type="ECO:0000256" key="10">
    <source>
        <dbReference type="PROSITE-ProRule" id="PRU01360"/>
    </source>
</evidence>
<evidence type="ECO:0000256" key="5">
    <source>
        <dbReference type="ARBA" id="ARBA00022692"/>
    </source>
</evidence>
<dbReference type="InterPro" id="IPR036942">
    <property type="entry name" value="Beta-barrel_TonB_sf"/>
</dbReference>
<dbReference type="Pfam" id="PF00593">
    <property type="entry name" value="TonB_dep_Rec_b-barrel"/>
    <property type="match status" value="1"/>
</dbReference>
<dbReference type="STRING" id="29529.SAMN04488122_2550"/>
<dbReference type="SUPFAM" id="SSF56935">
    <property type="entry name" value="Porins"/>
    <property type="match status" value="1"/>
</dbReference>
<sequence>MPAELLSRYLALKTDQEKMHQNHVDVPSQQRRTGCFLPVVKRYILSLVFILAGTGIVSAQKIILNSTNASLAVVLKDIRSQSGYNFVITESLLQKAKPVSIKVKDKEVLEVLKMIFRDQPLSFTVNNKTVAIGPKEGKEVTPEAATIPVKGMVLSDEQLPLPGASVKVKGTSGMATTDQQGQFLIPEVDEQAVLVVSFVGYATRELKVREDMGNIMLSKQTATLGEVKVFNTGYVKISGERATGAYSFISGRQLDNKLNPNVAAIMEGQVAGLTISPAGAIEIRGVSTFLAERAPLIVVDGFPVTGGLESINIDNIESITVLKDAVAASIYGARSSNGVIVVTTKQAKSGLLHVQFNTSLGWQQRPDLSYLRLTGASDYLDVEAELYNRNKTTALNTYNRYGRLPLGTYLMLAKDQGFINPAEADQQLAQLKENGGQAQLQHYLFRNQFTQQYNLSVSGGSEKVLTSMSARYIGDRGNALYTKDSRVILDFSNQWKPAKGVTLRVLSNINYNTVQAPLTPVSELIQYSTTSLLHPYDLVVNPATGRYQDIFAENPMKIRDYAKISGLKLMTYNPLQDLALSESQQRNLQLRLSGNLNIRLADGISIDGGGSWTRGNILIREISGADAFNMRVNYNDQTSVSNPSKHYFPDGSMLNESRNINQSYTLRGQLNFDKTYQRHSILAIGGAEVNRLTVDNNTYPTRFGYNDQSGTFAIFNYADYNGGLYIPDMLNPSLTNANIGSITYGDNRFVSWYGNASYEFDKRYLLSGSARLDLTNFFGTNPDFRYKPIWSIGGTYKISNESYFKAAFIDKLYVRGSYGINGNIDLNSGPFLIIAPGSAFSNLTGAIPYRITSPPNNSLRWEKTTTTNLGADVSLLKSRLNLTVDYYLRKSDLLLASDAIDPTTGYSSIRRNVGSINNTGVEVSLQANAIRSEGFTWSILGTFSYNKGKIIDYNFNYTFPTLLTGDPVNREGYPADALFSNRFAGISNAGSPQFYTQKDAKVAGSSVSIADLAYSGTTRAPFAFGLTNSFNYRQFGLSFLLVAKTGNVMRVPGFYGNNYQQQDVRLRWRKPGDELTSPYPKLGSTNNDPDYFSDSDFFIRNASFVKLRDVSFSYNIDRKYIRKTGLSNAGLYFQARNIAMITANKERFDPEAGTFKVPATYYVGLKADF</sequence>
<accession>A0A1I0RB26</accession>
<evidence type="ECO:0000256" key="2">
    <source>
        <dbReference type="ARBA" id="ARBA00022448"/>
    </source>
</evidence>
<keyword evidence="4" id="KW-0406">Ion transport</keyword>
<dbReference type="SMART" id="SM00965">
    <property type="entry name" value="STN"/>
    <property type="match status" value="1"/>
</dbReference>
<evidence type="ECO:0000256" key="7">
    <source>
        <dbReference type="ARBA" id="ARBA00023077"/>
    </source>
</evidence>
<protein>
    <submittedName>
        <fullName evidence="13">TonB-linked outer membrane protein, SusC/RagA family</fullName>
    </submittedName>
</protein>
<dbReference type="Pfam" id="PF07715">
    <property type="entry name" value="Plug"/>
    <property type="match status" value="1"/>
</dbReference>
<evidence type="ECO:0000313" key="13">
    <source>
        <dbReference type="EMBL" id="SEW37830.1"/>
    </source>
</evidence>
<name>A0A1I0RB26_9BACT</name>
<organism evidence="13 14">
    <name type="scientific">Chitinophaga arvensicola</name>
    <dbReference type="NCBI Taxonomy" id="29529"/>
    <lineage>
        <taxon>Bacteria</taxon>
        <taxon>Pseudomonadati</taxon>
        <taxon>Bacteroidota</taxon>
        <taxon>Chitinophagia</taxon>
        <taxon>Chitinophagales</taxon>
        <taxon>Chitinophagaceae</taxon>
        <taxon>Chitinophaga</taxon>
    </lineage>
</organism>
<dbReference type="Gene3D" id="2.170.130.10">
    <property type="entry name" value="TonB-dependent receptor, plug domain"/>
    <property type="match status" value="1"/>
</dbReference>
<dbReference type="InterPro" id="IPR000531">
    <property type="entry name" value="Beta-barrel_TonB"/>
</dbReference>
<dbReference type="AlphaFoldDB" id="A0A1I0RB26"/>
<dbReference type="InterPro" id="IPR037066">
    <property type="entry name" value="Plug_dom_sf"/>
</dbReference>
<keyword evidence="4" id="KW-0410">Iron transport</keyword>
<proteinExistence type="inferred from homology"/>
<feature type="domain" description="Secretin/TonB short N-terminal" evidence="12">
    <location>
        <begin position="84"/>
        <end position="135"/>
    </location>
</feature>
<dbReference type="InterPro" id="IPR023997">
    <property type="entry name" value="TonB-dep_OMP_SusC/RagA_CS"/>
</dbReference>
<keyword evidence="2 10" id="KW-0813">Transport</keyword>
<evidence type="ECO:0000313" key="14">
    <source>
        <dbReference type="Proteomes" id="UP000199310"/>
    </source>
</evidence>
<dbReference type="Proteomes" id="UP000199310">
    <property type="component" value="Unassembled WGS sequence"/>
</dbReference>
<gene>
    <name evidence="13" type="ORF">SAMN04488122_2550</name>
</gene>
<evidence type="ECO:0000256" key="8">
    <source>
        <dbReference type="ARBA" id="ARBA00023136"/>
    </source>
</evidence>
<dbReference type="InterPro" id="IPR011662">
    <property type="entry name" value="Secretin/TonB_short_N"/>
</dbReference>
<dbReference type="EMBL" id="FOJG01000001">
    <property type="protein sequence ID" value="SEW37830.1"/>
    <property type="molecule type" value="Genomic_DNA"/>
</dbReference>
<dbReference type="NCBIfam" id="TIGR04057">
    <property type="entry name" value="SusC_RagA_signa"/>
    <property type="match status" value="1"/>
</dbReference>
<keyword evidence="7 11" id="KW-0798">TonB box</keyword>
<keyword evidence="6" id="KW-0408">Iron</keyword>
<dbReference type="NCBIfam" id="TIGR04056">
    <property type="entry name" value="OMP_RagA_SusC"/>
    <property type="match status" value="1"/>
</dbReference>
<keyword evidence="3 10" id="KW-1134">Transmembrane beta strand</keyword>
<keyword evidence="14" id="KW-1185">Reference proteome</keyword>
<evidence type="ECO:0000256" key="6">
    <source>
        <dbReference type="ARBA" id="ARBA00023004"/>
    </source>
</evidence>
<evidence type="ECO:0000256" key="9">
    <source>
        <dbReference type="ARBA" id="ARBA00023237"/>
    </source>
</evidence>
<dbReference type="PROSITE" id="PS52016">
    <property type="entry name" value="TONB_DEPENDENT_REC_3"/>
    <property type="match status" value="1"/>
</dbReference>
<dbReference type="SUPFAM" id="SSF49464">
    <property type="entry name" value="Carboxypeptidase regulatory domain-like"/>
    <property type="match status" value="1"/>
</dbReference>
<comment type="subcellular location">
    <subcellularLocation>
        <location evidence="1 10">Cell outer membrane</location>
        <topology evidence="1 10">Multi-pass membrane protein</topology>
    </subcellularLocation>
</comment>
<evidence type="ECO:0000256" key="4">
    <source>
        <dbReference type="ARBA" id="ARBA00022496"/>
    </source>
</evidence>
<keyword evidence="9 10" id="KW-0998">Cell outer membrane</keyword>
<dbReference type="InterPro" id="IPR023996">
    <property type="entry name" value="TonB-dep_OMP_SusC/RagA"/>
</dbReference>
<evidence type="ECO:0000256" key="11">
    <source>
        <dbReference type="RuleBase" id="RU003357"/>
    </source>
</evidence>
<dbReference type="Gene3D" id="2.60.40.1120">
    <property type="entry name" value="Carboxypeptidase-like, regulatory domain"/>
    <property type="match status" value="1"/>
</dbReference>
<evidence type="ECO:0000259" key="12">
    <source>
        <dbReference type="SMART" id="SM00965"/>
    </source>
</evidence>
<reference evidence="14" key="1">
    <citation type="submission" date="2016-10" db="EMBL/GenBank/DDBJ databases">
        <authorList>
            <person name="Varghese N."/>
            <person name="Submissions S."/>
        </authorList>
    </citation>
    <scope>NUCLEOTIDE SEQUENCE [LARGE SCALE GENOMIC DNA]</scope>
    <source>
        <strain evidence="14">DSM 3695</strain>
    </source>
</reference>
<dbReference type="GO" id="GO:0006826">
    <property type="term" value="P:iron ion transport"/>
    <property type="evidence" value="ECO:0007669"/>
    <property type="project" value="UniProtKB-KW"/>
</dbReference>
<dbReference type="GO" id="GO:0009279">
    <property type="term" value="C:cell outer membrane"/>
    <property type="evidence" value="ECO:0007669"/>
    <property type="project" value="UniProtKB-SubCell"/>
</dbReference>
<keyword evidence="8 10" id="KW-0472">Membrane</keyword>